<keyword evidence="19" id="KW-1185">Reference proteome</keyword>
<dbReference type="Gene3D" id="3.30.2010.30">
    <property type="match status" value="1"/>
</dbReference>
<dbReference type="InterPro" id="IPR014782">
    <property type="entry name" value="Peptidase_M1_dom"/>
</dbReference>
<dbReference type="FunFam" id="2.60.40.1730:FF:000005">
    <property type="entry name" value="Aminopeptidase N"/>
    <property type="match status" value="1"/>
</dbReference>
<proteinExistence type="inferred from homology"/>
<dbReference type="FunFam" id="3.30.2010.30:FF:000002">
    <property type="entry name" value="Putative aminopeptidase N"/>
    <property type="match status" value="1"/>
</dbReference>
<evidence type="ECO:0000256" key="11">
    <source>
        <dbReference type="ARBA" id="ARBA00023049"/>
    </source>
</evidence>
<evidence type="ECO:0000313" key="18">
    <source>
        <dbReference type="EMBL" id="TDG11935.1"/>
    </source>
</evidence>
<dbReference type="GO" id="GO:0006508">
    <property type="term" value="P:proteolysis"/>
    <property type="evidence" value="ECO:0007669"/>
    <property type="project" value="UniProtKB-UniRule"/>
</dbReference>
<dbReference type="GO" id="GO:0016285">
    <property type="term" value="F:alanyl aminopeptidase activity"/>
    <property type="evidence" value="ECO:0007669"/>
    <property type="project" value="UniProtKB-EC"/>
</dbReference>
<dbReference type="SUPFAM" id="SSF63737">
    <property type="entry name" value="Leukotriene A4 hydrolase N-terminal domain"/>
    <property type="match status" value="1"/>
</dbReference>
<dbReference type="InterPro" id="IPR035414">
    <property type="entry name" value="Peptidase_M1_pepN_Ig-like"/>
</dbReference>
<dbReference type="InterPro" id="IPR042097">
    <property type="entry name" value="Aminopeptidase_N-like_N_sf"/>
</dbReference>
<dbReference type="Pfam" id="PF17432">
    <property type="entry name" value="DUF3458_C"/>
    <property type="match status" value="1"/>
</dbReference>
<evidence type="ECO:0000256" key="3">
    <source>
        <dbReference type="ARBA" id="ARBA00010136"/>
    </source>
</evidence>
<feature type="domain" description="Peptidase M1 membrane alanine aminopeptidase" evidence="14">
    <location>
        <begin position="228"/>
        <end position="442"/>
    </location>
</feature>
<dbReference type="AlphaFoldDB" id="A0A4R5LNN5"/>
<evidence type="ECO:0000256" key="12">
    <source>
        <dbReference type="ARBA" id="ARBA00059739"/>
    </source>
</evidence>
<keyword evidence="8" id="KW-0479">Metal-binding</keyword>
<dbReference type="FunFam" id="1.10.390.10:FF:000002">
    <property type="entry name" value="Aminopeptidase N"/>
    <property type="match status" value="1"/>
</dbReference>
<name>A0A4R5LNN5_9GAMM</name>
<dbReference type="Proteomes" id="UP000295554">
    <property type="component" value="Unassembled WGS sequence"/>
</dbReference>
<keyword evidence="11" id="KW-0482">Metalloprotease</keyword>
<comment type="caution">
    <text evidence="18">The sequence shown here is derived from an EMBL/GenBank/DDBJ whole genome shotgun (WGS) entry which is preliminary data.</text>
</comment>
<dbReference type="Pfam" id="PF11940">
    <property type="entry name" value="DUF3458"/>
    <property type="match status" value="1"/>
</dbReference>
<dbReference type="InterPro" id="IPR037144">
    <property type="entry name" value="Peptidase_M1_pepN_C_sf"/>
</dbReference>
<evidence type="ECO:0000256" key="6">
    <source>
        <dbReference type="ARBA" id="ARBA00022438"/>
    </source>
</evidence>
<dbReference type="Pfam" id="PF17900">
    <property type="entry name" value="Peptidase_M1_N"/>
    <property type="match status" value="1"/>
</dbReference>
<dbReference type="RefSeq" id="WP_133214661.1">
    <property type="nucleotide sequence ID" value="NZ_SMSE01000004.1"/>
</dbReference>
<dbReference type="InterPro" id="IPR027268">
    <property type="entry name" value="Peptidase_M4/M1_CTD_sf"/>
</dbReference>
<comment type="function">
    <text evidence="12">Aminopeptidase N is involved in the degradation of intracellular peptides generated by protein breakdown during normal growth as well as in response to nutrient starvation.</text>
</comment>
<dbReference type="Pfam" id="PF01433">
    <property type="entry name" value="Peptidase_M1"/>
    <property type="match status" value="1"/>
</dbReference>
<dbReference type="InterPro" id="IPR045357">
    <property type="entry name" value="Aminopeptidase_N-like_N"/>
</dbReference>
<evidence type="ECO:0000256" key="5">
    <source>
        <dbReference type="ARBA" id="ARBA00015611"/>
    </source>
</evidence>
<evidence type="ECO:0000256" key="9">
    <source>
        <dbReference type="ARBA" id="ARBA00022801"/>
    </source>
</evidence>
<evidence type="ECO:0000256" key="4">
    <source>
        <dbReference type="ARBA" id="ARBA00012564"/>
    </source>
</evidence>
<dbReference type="PRINTS" id="PR00756">
    <property type="entry name" value="ALADIPTASE"/>
</dbReference>
<dbReference type="InterPro" id="IPR001930">
    <property type="entry name" value="Peptidase_M1"/>
</dbReference>
<evidence type="ECO:0000259" key="15">
    <source>
        <dbReference type="Pfam" id="PF11940"/>
    </source>
</evidence>
<organism evidence="18 19">
    <name type="scientific">Seongchinamella unica</name>
    <dbReference type="NCBI Taxonomy" id="2547392"/>
    <lineage>
        <taxon>Bacteria</taxon>
        <taxon>Pseudomonadati</taxon>
        <taxon>Pseudomonadota</taxon>
        <taxon>Gammaproteobacteria</taxon>
        <taxon>Cellvibrionales</taxon>
        <taxon>Halieaceae</taxon>
        <taxon>Seongchinamella</taxon>
    </lineage>
</organism>
<evidence type="ECO:0000256" key="1">
    <source>
        <dbReference type="ARBA" id="ARBA00000098"/>
    </source>
</evidence>
<evidence type="ECO:0000259" key="17">
    <source>
        <dbReference type="Pfam" id="PF17900"/>
    </source>
</evidence>
<keyword evidence="9 18" id="KW-0378">Hydrolase</keyword>
<dbReference type="SUPFAM" id="SSF55486">
    <property type="entry name" value="Metalloproteases ('zincins'), catalytic domain"/>
    <property type="match status" value="1"/>
</dbReference>
<reference evidence="18 19" key="1">
    <citation type="submission" date="2019-03" db="EMBL/GenBank/DDBJ databases">
        <title>Seongchinamella monodicae gen. nov., sp. nov., a novel member of the Gammaproteobacteria isolated from a tidal mudflat of beach.</title>
        <authorList>
            <person name="Yang H.G."/>
            <person name="Kang J.W."/>
            <person name="Lee S.D."/>
        </authorList>
    </citation>
    <scope>NUCLEOTIDE SEQUENCE [LARGE SCALE GENOMIC DNA]</scope>
    <source>
        <strain evidence="18 19">GH4-78</strain>
    </source>
</reference>
<comment type="catalytic activity">
    <reaction evidence="1">
        <text>Release of an N-terminal amino acid, Xaa-|-Yaa- from a peptide, amide or arylamide. Xaa is preferably Ala, but may be most amino acids including Pro (slow action). When a terminal hydrophobic residue is followed by a prolyl residue, the two may be released as an intact Xaa-Pro dipeptide.</text>
        <dbReference type="EC" id="3.4.11.2"/>
    </reaction>
</comment>
<dbReference type="OrthoDB" id="100605at2"/>
<dbReference type="Gene3D" id="1.25.50.10">
    <property type="entry name" value="Peptidase M1, alanyl aminopeptidase, C-terminal domain"/>
    <property type="match status" value="1"/>
</dbReference>
<feature type="domain" description="Peptidase M1 alanyl aminopeptidase Ig-like fold" evidence="15">
    <location>
        <begin position="447"/>
        <end position="555"/>
    </location>
</feature>
<gene>
    <name evidence="18" type="primary">pepN</name>
    <name evidence="18" type="ORF">E2F43_16355</name>
</gene>
<evidence type="ECO:0000259" key="16">
    <source>
        <dbReference type="Pfam" id="PF17432"/>
    </source>
</evidence>
<protein>
    <recommendedName>
        <fullName evidence="5 13">Aminopeptidase N</fullName>
        <ecNumber evidence="4 13">3.4.11.2</ecNumber>
    </recommendedName>
</protein>
<keyword evidence="7" id="KW-0645">Protease</keyword>
<comment type="similarity">
    <text evidence="3">Belongs to the peptidase M1 family.</text>
</comment>
<feature type="domain" description="Peptidase M1 alanyl aminopeptidase C-terminal" evidence="16">
    <location>
        <begin position="560"/>
        <end position="882"/>
    </location>
</feature>
<evidence type="ECO:0000256" key="2">
    <source>
        <dbReference type="ARBA" id="ARBA00001947"/>
    </source>
</evidence>
<dbReference type="EMBL" id="SMSE01000004">
    <property type="protein sequence ID" value="TDG11935.1"/>
    <property type="molecule type" value="Genomic_DNA"/>
</dbReference>
<dbReference type="Gene3D" id="2.60.40.1840">
    <property type="match status" value="1"/>
</dbReference>
<dbReference type="CDD" id="cd09600">
    <property type="entry name" value="M1_APN"/>
    <property type="match status" value="1"/>
</dbReference>
<dbReference type="InterPro" id="IPR038438">
    <property type="entry name" value="PepN_Ig-like_sf"/>
</dbReference>
<evidence type="ECO:0000256" key="13">
    <source>
        <dbReference type="NCBIfam" id="TIGR02414"/>
    </source>
</evidence>
<dbReference type="GO" id="GO:0008237">
    <property type="term" value="F:metallopeptidase activity"/>
    <property type="evidence" value="ECO:0007669"/>
    <property type="project" value="UniProtKB-UniRule"/>
</dbReference>
<evidence type="ECO:0000313" key="19">
    <source>
        <dbReference type="Proteomes" id="UP000295554"/>
    </source>
</evidence>
<evidence type="ECO:0000256" key="8">
    <source>
        <dbReference type="ARBA" id="ARBA00022723"/>
    </source>
</evidence>
<feature type="domain" description="Aminopeptidase N-like N-terminal" evidence="17">
    <location>
        <begin position="40"/>
        <end position="189"/>
    </location>
</feature>
<dbReference type="FunFam" id="2.60.40.1840:FF:000001">
    <property type="entry name" value="Aminopeptidase N"/>
    <property type="match status" value="1"/>
</dbReference>
<dbReference type="GO" id="GO:0008270">
    <property type="term" value="F:zinc ion binding"/>
    <property type="evidence" value="ECO:0007669"/>
    <property type="project" value="InterPro"/>
</dbReference>
<evidence type="ECO:0000256" key="10">
    <source>
        <dbReference type="ARBA" id="ARBA00022833"/>
    </source>
</evidence>
<dbReference type="InterPro" id="IPR012779">
    <property type="entry name" value="Peptidase_M1_pepN"/>
</dbReference>
<comment type="cofactor">
    <cofactor evidence="2">
        <name>Zn(2+)</name>
        <dbReference type="ChEBI" id="CHEBI:29105"/>
    </cofactor>
</comment>
<evidence type="ECO:0000259" key="14">
    <source>
        <dbReference type="Pfam" id="PF01433"/>
    </source>
</evidence>
<dbReference type="Gene3D" id="2.60.40.1730">
    <property type="entry name" value="tricorn interacting facor f3 domain"/>
    <property type="match status" value="1"/>
</dbReference>
<dbReference type="PANTHER" id="PTHR46322">
    <property type="entry name" value="PUROMYCIN-SENSITIVE AMINOPEPTIDASE"/>
    <property type="match status" value="1"/>
</dbReference>
<accession>A0A4R5LNN5</accession>
<evidence type="ECO:0000256" key="7">
    <source>
        <dbReference type="ARBA" id="ARBA00022670"/>
    </source>
</evidence>
<sequence length="882" mass="99074">MRDATPGTIYLEDYQAPPYLINRTELHFELGEEDTIVTSRLHLLRAVAEDVPLQLHGQELELLQVSVDNEELAEEAYQLTDDGLLIHQLPEQCVLSCKTRIRPQDNTSLEGLYKSHRMFCTQCEAEGFRKITYYLDRPDVMSVFTVSIEADAKRYPVLLSNGNLLETKPLDNTRHWVQWHDPFPKPAYLFALVAGDLEHIEDSFRTAGGRDVTLRIYVEPKDMGKCDYAMDALKRSMRWDEEVFGREYDLDIFNIVAVDDFNMGAMENKSLNIFNSSCVLAHPDITTDAGYQRIEAIVAHEYFHNWSGNRVTCRDWFQLSLKEGFTVFRDAEFSSDMGSRTVKRVEDVSMLRTAQFAEDAGPMAHPVRPESYIEINNFYTLTIYEKGAEVVRMIHTLLGEENFRAGSDLYFSRHDGQAVTCEDFVRAMEDASGMDLGQFRRWYSQAGTPILSVTDSYDAESNTYTLDVSQRCPATPGQAQKQPFVIPLAMGLLGDAGNLPLTLAGQETDHETEDNTHKVLIVDQERQQFVFDDVRERPVPSLLRGFSAPVRLEYDYDRSALCQLMSRDDDGFVRWDSAQALALQVITEVQQQLSSGAAVVIDPLLSGAFVQLLEDTSLDPAMVAEMLALPGESYLAEQAGEGAADVDLIHRARAAVKQAIGEAAEQVLLARYQALSSVDAYQPSGDQIARRALRNSCLDYLACANGAHLGLAHAQFLSAGNMTDRLAGLRALAFYGAANDWAQPLADFYQDWRHETLVVNQWLQLQAAMPDGGALDRVRGLMEHPDFDLRNPNKVRALIGGFAGQNPVNFHRTDGEGYRLLADVIARLNSINPQIASRLLAPLTKWRYYAGRQDMMRGELQRLAALPELSPDVYEVVTKSLQ</sequence>
<keyword evidence="10" id="KW-0862">Zinc</keyword>
<keyword evidence="6 18" id="KW-0031">Aminopeptidase</keyword>
<dbReference type="EC" id="3.4.11.2" evidence="4 13"/>
<dbReference type="InterPro" id="IPR024601">
    <property type="entry name" value="Peptidase_M1_pepN_C"/>
</dbReference>
<dbReference type="PANTHER" id="PTHR46322:SF1">
    <property type="entry name" value="PUROMYCIN-SENSITIVE AMINOPEPTIDASE"/>
    <property type="match status" value="1"/>
</dbReference>
<dbReference type="NCBIfam" id="TIGR02414">
    <property type="entry name" value="pepN_proteo"/>
    <property type="match status" value="1"/>
</dbReference>
<dbReference type="Gene3D" id="1.10.390.10">
    <property type="entry name" value="Neutral Protease Domain 2"/>
    <property type="match status" value="1"/>
</dbReference>